<reference evidence="2" key="1">
    <citation type="journal article" date="2023" name="G3 (Bethesda)">
        <title>A reference genome for the long-term kleptoplast-retaining sea slug Elysia crispata morphotype clarki.</title>
        <authorList>
            <person name="Eastman K.E."/>
            <person name="Pendleton A.L."/>
            <person name="Shaikh M.A."/>
            <person name="Suttiyut T."/>
            <person name="Ogas R."/>
            <person name="Tomko P."/>
            <person name="Gavelis G."/>
            <person name="Widhalm J.R."/>
            <person name="Wisecaver J.H."/>
        </authorList>
    </citation>
    <scope>NUCLEOTIDE SEQUENCE</scope>
    <source>
        <strain evidence="2">ECLA1</strain>
    </source>
</reference>
<feature type="region of interest" description="Disordered" evidence="1">
    <location>
        <begin position="75"/>
        <end position="109"/>
    </location>
</feature>
<accession>A0AAE1DXT8</accession>
<comment type="caution">
    <text evidence="2">The sequence shown here is derived from an EMBL/GenBank/DDBJ whole genome shotgun (WGS) entry which is preliminary data.</text>
</comment>
<proteinExistence type="predicted"/>
<dbReference type="EMBL" id="JAWDGP010001985">
    <property type="protein sequence ID" value="KAK3786285.1"/>
    <property type="molecule type" value="Genomic_DNA"/>
</dbReference>
<evidence type="ECO:0000256" key="1">
    <source>
        <dbReference type="SAM" id="MobiDB-lite"/>
    </source>
</evidence>
<keyword evidence="3" id="KW-1185">Reference proteome</keyword>
<gene>
    <name evidence="2" type="ORF">RRG08_018170</name>
</gene>
<dbReference type="Proteomes" id="UP001283361">
    <property type="component" value="Unassembled WGS sequence"/>
</dbReference>
<evidence type="ECO:0000313" key="3">
    <source>
        <dbReference type="Proteomes" id="UP001283361"/>
    </source>
</evidence>
<organism evidence="2 3">
    <name type="scientific">Elysia crispata</name>
    <name type="common">lettuce slug</name>
    <dbReference type="NCBI Taxonomy" id="231223"/>
    <lineage>
        <taxon>Eukaryota</taxon>
        <taxon>Metazoa</taxon>
        <taxon>Spiralia</taxon>
        <taxon>Lophotrochozoa</taxon>
        <taxon>Mollusca</taxon>
        <taxon>Gastropoda</taxon>
        <taxon>Heterobranchia</taxon>
        <taxon>Euthyneura</taxon>
        <taxon>Panpulmonata</taxon>
        <taxon>Sacoglossa</taxon>
        <taxon>Placobranchoidea</taxon>
        <taxon>Plakobranchidae</taxon>
        <taxon>Elysia</taxon>
    </lineage>
</organism>
<name>A0AAE1DXT8_9GAST</name>
<evidence type="ECO:0000313" key="2">
    <source>
        <dbReference type="EMBL" id="KAK3786285.1"/>
    </source>
</evidence>
<protein>
    <submittedName>
        <fullName evidence="2">Uncharacterized protein</fullName>
    </submittedName>
</protein>
<dbReference type="AlphaFoldDB" id="A0AAE1DXT8"/>
<sequence>MKAQSSRGEVMTPGYHHPRLCLASAVASIPQGSRAAMVCHHSEVRTLGGPQVGFSKQPVKLKGLGPNTECLHWLSPTRVAAQPSSKLPGKPDGRLRTGALDGTKSERTS</sequence>